<keyword evidence="1" id="KW-0812">Transmembrane</keyword>
<evidence type="ECO:0000313" key="3">
    <source>
        <dbReference type="Proteomes" id="UP000324222"/>
    </source>
</evidence>
<protein>
    <submittedName>
        <fullName evidence="2">Uncharacterized protein</fullName>
    </submittedName>
</protein>
<keyword evidence="3" id="KW-1185">Reference proteome</keyword>
<reference evidence="2 3" key="1">
    <citation type="submission" date="2019-05" db="EMBL/GenBank/DDBJ databases">
        <title>Another draft genome of Portunus trituberculatus and its Hox gene families provides insights of decapod evolution.</title>
        <authorList>
            <person name="Jeong J.-H."/>
            <person name="Song I."/>
            <person name="Kim S."/>
            <person name="Choi T."/>
            <person name="Kim D."/>
            <person name="Ryu S."/>
            <person name="Kim W."/>
        </authorList>
    </citation>
    <scope>NUCLEOTIDE SEQUENCE [LARGE SCALE GENOMIC DNA]</scope>
    <source>
        <tissue evidence="2">Muscle</tissue>
    </source>
</reference>
<comment type="caution">
    <text evidence="2">The sequence shown here is derived from an EMBL/GenBank/DDBJ whole genome shotgun (WGS) entry which is preliminary data.</text>
</comment>
<accession>A0A5B7F4G1</accession>
<dbReference type="Proteomes" id="UP000324222">
    <property type="component" value="Unassembled WGS sequence"/>
</dbReference>
<feature type="transmembrane region" description="Helical" evidence="1">
    <location>
        <begin position="21"/>
        <end position="39"/>
    </location>
</feature>
<proteinExistence type="predicted"/>
<dbReference type="EMBL" id="VSRR010004549">
    <property type="protein sequence ID" value="MPC40018.1"/>
    <property type="molecule type" value="Genomic_DNA"/>
</dbReference>
<gene>
    <name evidence="2" type="ORF">E2C01_033573</name>
</gene>
<keyword evidence="1" id="KW-1133">Transmembrane helix</keyword>
<sequence>MSFKLSWQVPLGCKSGHQSTSLRVSIASIIGSLFLVSIFTINVEAVSPAFFTLAACLMMVETVDWGNNKVLVMKLAP</sequence>
<organism evidence="2 3">
    <name type="scientific">Portunus trituberculatus</name>
    <name type="common">Swimming crab</name>
    <name type="synonym">Neptunus trituberculatus</name>
    <dbReference type="NCBI Taxonomy" id="210409"/>
    <lineage>
        <taxon>Eukaryota</taxon>
        <taxon>Metazoa</taxon>
        <taxon>Ecdysozoa</taxon>
        <taxon>Arthropoda</taxon>
        <taxon>Crustacea</taxon>
        <taxon>Multicrustacea</taxon>
        <taxon>Malacostraca</taxon>
        <taxon>Eumalacostraca</taxon>
        <taxon>Eucarida</taxon>
        <taxon>Decapoda</taxon>
        <taxon>Pleocyemata</taxon>
        <taxon>Brachyura</taxon>
        <taxon>Eubrachyura</taxon>
        <taxon>Portunoidea</taxon>
        <taxon>Portunidae</taxon>
        <taxon>Portuninae</taxon>
        <taxon>Portunus</taxon>
    </lineage>
</organism>
<name>A0A5B7F4G1_PORTR</name>
<evidence type="ECO:0000313" key="2">
    <source>
        <dbReference type="EMBL" id="MPC40018.1"/>
    </source>
</evidence>
<evidence type="ECO:0000256" key="1">
    <source>
        <dbReference type="SAM" id="Phobius"/>
    </source>
</evidence>
<dbReference type="AlphaFoldDB" id="A0A5B7F4G1"/>
<keyword evidence="1" id="KW-0472">Membrane</keyword>